<keyword evidence="3" id="KW-0472">Membrane</keyword>
<feature type="transmembrane region" description="Helical" evidence="3">
    <location>
        <begin position="1713"/>
        <end position="1737"/>
    </location>
</feature>
<dbReference type="SUPFAM" id="SSF48452">
    <property type="entry name" value="TPR-like"/>
    <property type="match status" value="1"/>
</dbReference>
<dbReference type="InterPro" id="IPR036915">
    <property type="entry name" value="Cyclin-like_sf"/>
</dbReference>
<feature type="region of interest" description="Disordered" evidence="2">
    <location>
        <begin position="629"/>
        <end position="661"/>
    </location>
</feature>
<reference evidence="4 5" key="1">
    <citation type="submission" date="2020-04" db="EMBL/GenBank/DDBJ databases">
        <title>Perkinsus olseni comparative genomics.</title>
        <authorList>
            <person name="Bogema D.R."/>
        </authorList>
    </citation>
    <scope>NUCLEOTIDE SEQUENCE [LARGE SCALE GENOMIC DNA]</scope>
    <source>
        <strain evidence="4">ATCC PRA-31</strain>
    </source>
</reference>
<dbReference type="PANTHER" id="PTHR46423:SF1">
    <property type="entry name" value="RNA POLYMERASE II-ASSOCIATED PROTEIN 3"/>
    <property type="match status" value="1"/>
</dbReference>
<feature type="transmembrane region" description="Helical" evidence="3">
    <location>
        <begin position="1590"/>
        <end position="1608"/>
    </location>
</feature>
<feature type="compositionally biased region" description="Basic and acidic residues" evidence="2">
    <location>
        <begin position="648"/>
        <end position="658"/>
    </location>
</feature>
<evidence type="ECO:0000256" key="3">
    <source>
        <dbReference type="SAM" id="Phobius"/>
    </source>
</evidence>
<dbReference type="InterPro" id="IPR051966">
    <property type="entry name" value="RPAP3"/>
</dbReference>
<comment type="caution">
    <text evidence="4">The sequence shown here is derived from an EMBL/GenBank/DDBJ whole genome shotgun (WGS) entry which is preliminary data.</text>
</comment>
<evidence type="ECO:0000256" key="1">
    <source>
        <dbReference type="ARBA" id="ARBA00022803"/>
    </source>
</evidence>
<keyword evidence="3" id="KW-1133">Transmembrane helix</keyword>
<dbReference type="SUPFAM" id="SSF47954">
    <property type="entry name" value="Cyclin-like"/>
    <property type="match status" value="1"/>
</dbReference>
<accession>A0A7J6MSB1</accession>
<evidence type="ECO:0000313" key="5">
    <source>
        <dbReference type="Proteomes" id="UP000572268"/>
    </source>
</evidence>
<organism evidence="4 5">
    <name type="scientific">Perkinsus olseni</name>
    <name type="common">Perkinsus atlanticus</name>
    <dbReference type="NCBI Taxonomy" id="32597"/>
    <lineage>
        <taxon>Eukaryota</taxon>
        <taxon>Sar</taxon>
        <taxon>Alveolata</taxon>
        <taxon>Perkinsozoa</taxon>
        <taxon>Perkinsea</taxon>
        <taxon>Perkinsida</taxon>
        <taxon>Perkinsidae</taxon>
        <taxon>Perkinsus</taxon>
    </lineage>
</organism>
<keyword evidence="1" id="KW-0802">TPR repeat</keyword>
<feature type="compositionally biased region" description="Polar residues" evidence="2">
    <location>
        <begin position="18"/>
        <end position="39"/>
    </location>
</feature>
<gene>
    <name evidence="4" type="primary">SPAG1</name>
    <name evidence="4" type="ORF">FOL46_004754</name>
</gene>
<feature type="transmembrane region" description="Helical" evidence="3">
    <location>
        <begin position="1421"/>
        <end position="1444"/>
    </location>
</feature>
<feature type="region of interest" description="Disordered" evidence="2">
    <location>
        <begin position="287"/>
        <end position="326"/>
    </location>
</feature>
<evidence type="ECO:0000313" key="4">
    <source>
        <dbReference type="EMBL" id="KAF4674498.1"/>
    </source>
</evidence>
<proteinExistence type="predicted"/>
<feature type="transmembrane region" description="Helical" evidence="3">
    <location>
        <begin position="1674"/>
        <end position="1693"/>
    </location>
</feature>
<protein>
    <submittedName>
        <fullName evidence="4">Sperm associated antigen 1</fullName>
    </submittedName>
</protein>
<evidence type="ECO:0000256" key="2">
    <source>
        <dbReference type="SAM" id="MobiDB-lite"/>
    </source>
</evidence>
<dbReference type="PANTHER" id="PTHR46423">
    <property type="entry name" value="RNA POLYMERASE II-ASSOCIATED PROTEIN 3"/>
    <property type="match status" value="1"/>
</dbReference>
<keyword evidence="3" id="KW-0812">Transmembrane</keyword>
<name>A0A7J6MSB1_PEROL</name>
<sequence length="1742" mass="195513">MFNLFCRSYQGFQRGLRQASQERSAPPTESTEINTPIATGSSRPVERFLQQGEPNFLPIYDTSRYAELLPEFNSSLFSEASERMERAFMLRYTQKLVSLVHSAKTNDEELMNNPFECRFAVTKTDVAGNPRVPSFHSDAAFVLKMTQRCCFSVATVLTGLDYFIRLIDKGLVRLHHTSWRSLWVCCMLLAEKMWEDNFVHPVHIMGQYSSSAHSRREYLQLQMGILKVLNWDMNITLKRFTELMADIMAHPVSPQVIAAVPGHPDKLFVPRPLPKVPKMNFNISARLHKQDSSRPLRHGAGSDARAMQTAASSDSPGGAASTVADSRSDVFNEIKEVEDDMDISTFSQTHPMPAAGSYVPNLNVDLSTIATNYVQEAALYSGQIYAHAAKELRMQSPGGGRRDDLNGLAYRVEDYRVGLGMAGVTSAPCDTLQRHPRGKEPVPEPVTSAASLAARVRNADIEVEDVRQRRCWLTPGHLTEFVGAMGPHKLDFVTGEVWATKAAAFSSGAGASFQRCLSVPRTPQAPSASQTYESRGAVTYGDGLRQSEVGLVEGVRYVLRPASYDPPVIPEAMRHYSEREWDSSTTNGQEEEGLQTVLGVLNGMSAAGLGFHRLLEALSLEDHEEESLHSIRGVGPPTLDEQPAVANAREEHQPDESTKPGVPPRLSFWLCDFLADNPNLAQLLGCRDNLLLPSKAQTRHSRQLSRSLLYQKGASNAAACYRHSLYEVRRSLDMNIYTLFCVPSPSRPIVSLCSTILGGHGSLEGLCFMTVSYEQVDNTPDDNRKEGDVASTTERHIFESVLDCILTEFPSSAQEELLTIRSNLDRLFTELPNRSVMMDLLEAEDTRELRRILFYPVVEEDIPRYMKAIHKVTRQELGGHGTKATKKLQHHLICLLYLWHSRSPRVCRAAAESEEGMLALVELFGDANVFLAGQAIDTFRRIVTAPMVESPTTSIWDRDACPGVHHLVLKRVCLSPVLWASFHKLTKGEDAYPNERAGYAQLLAFCLEYLSKCWVNGSTISVPPRLAIGKRLDRILSELEASDRAFEESITEAYPVGPDNRSSPEVLKDQLLDEEQVQWCKNSILRDTTEAERNAGRAAELRDLGNCTTRAKKYEHALSCYEYSLQWNNSEPLTYSNMALCNLKLCRWADAVSAADSAIARDDTIVKAWYRKSVALFKMLSSLDEGGERESLQYERVVNDTPSSLSYLRSSLRLATSALRDCHDNALTLVVRSFAVSSTYADYLMTEFPRSGPNHETNGVRQRLSGEDTEQMLLSKQVTLSRKGHNNAFPWLSARPWRSREDFEAFVSSSVDVFKGWFIIFMLVEHTRSSFHVGMDMTHWPIMHVFSKAACALDMTCFSTAYGFMCYRSYFVNTKNRPLSTTLTRVFRSVSLVLLALIFMNITFSLSVVDHMPAMREILELITLSTVYWDFLAAFPLELLMGFLSTKPIIEFSMRYRHKRPIARLVLFAFLLGWPLVLSTYNLTQCQTLGERYLSLFVGCRPLVFRATRFPAVPYMFFFNFGCIVSQLLLECSEGFPRASDTLRRSHLPSSQALNDLSEASTPSQLDGESGLPEPATSGTYRQDNFLPHLAAFVLLLLVELVYLTPLAKNPQVTWEYLDWNGYVRFPMNYKVILAWGVLSHSVLIFSMIVVAFMKDVPAASHVIDFLEHCGANVLLYLVINSFIIHGIFHNHWVASGRAEDEEAPDSSVYSNFTWEMIVLAFAAGTIGATKFIHYLARSGRK</sequence>
<feature type="transmembrane region" description="Helical" evidence="3">
    <location>
        <begin position="1512"/>
        <end position="1530"/>
    </location>
</feature>
<feature type="compositionally biased region" description="Low complexity" evidence="2">
    <location>
        <begin position="310"/>
        <end position="321"/>
    </location>
</feature>
<dbReference type="Gene3D" id="1.25.40.10">
    <property type="entry name" value="Tetratricopeptide repeat domain"/>
    <property type="match status" value="1"/>
</dbReference>
<feature type="transmembrane region" description="Helical" evidence="3">
    <location>
        <begin position="1628"/>
        <end position="1653"/>
    </location>
</feature>
<feature type="transmembrane region" description="Helical" evidence="3">
    <location>
        <begin position="1345"/>
        <end position="1365"/>
    </location>
</feature>
<dbReference type="CDD" id="cd20540">
    <property type="entry name" value="CYCLIN_CCNY_like"/>
    <property type="match status" value="1"/>
</dbReference>
<dbReference type="EMBL" id="JABANN010000029">
    <property type="protein sequence ID" value="KAF4674498.1"/>
    <property type="molecule type" value="Genomic_DNA"/>
</dbReference>
<dbReference type="GO" id="GO:0101031">
    <property type="term" value="C:protein folding chaperone complex"/>
    <property type="evidence" value="ECO:0007669"/>
    <property type="project" value="TreeGrafter"/>
</dbReference>
<dbReference type="Proteomes" id="UP000572268">
    <property type="component" value="Unassembled WGS sequence"/>
</dbReference>
<feature type="transmembrane region" description="Helical" evidence="3">
    <location>
        <begin position="1386"/>
        <end position="1409"/>
    </location>
</feature>
<dbReference type="InterPro" id="IPR011990">
    <property type="entry name" value="TPR-like_helical_dom_sf"/>
</dbReference>
<feature type="region of interest" description="Disordered" evidence="2">
    <location>
        <begin position="17"/>
        <end position="39"/>
    </location>
</feature>
<dbReference type="Gene3D" id="1.10.472.10">
    <property type="entry name" value="Cyclin-like"/>
    <property type="match status" value="1"/>
</dbReference>
<feature type="transmembrane region" description="Helical" evidence="3">
    <location>
        <begin position="1465"/>
        <end position="1484"/>
    </location>
</feature>